<comment type="caution">
    <text evidence="5">Lacks conserved residue(s) required for the propagation of feature annotation.</text>
</comment>
<keyword evidence="3" id="KW-0378">Hydrolase</keyword>
<dbReference type="Proteomes" id="UP001164746">
    <property type="component" value="Chromosome 10"/>
</dbReference>
<sequence>MSVRVVAAALMVTTLIVITMATANMDAAMDIGATSVIENACTLTVSDAHATTGIIASVGQATTDTIVGLCVEQIVILVTKRKDAFLAKMHTGEEHAITNVMHIVLIVGIGTDTGDDFAMMNVVVSVKCVTVRVDAQNVIRGIMAPNAKITADTIVCDIHLGCTNCYIGNYVPSCMCDANCVHCDYQNGCSSCKPGYFSNNGVCHQCIHKNSGCTCTNYHNCIGCINGYFKNSATCLKCPYVCTSCTSLSECTSCRNSRFGNKCQYLCTDCIHGSCDSTKAICLCNANYTGYNCDQCIAGYYGNGCTQSCSVGCSGLCHQHVGSCTCKHGWAGDTCEVCADKYFGNMCREQCNNNCVACTAEINCTLCIPGRYGYYCQHRCGKGCLNDSCAIKAGYCHCQNDNFITLSAAGYFHDCVPGQYGQSCDLNCPQACHTCEHESYCISCQSGYFGKTCQIPCPDVCVKNSCKQETGSCLLCKHGYFGDYCNNTCPKLCRSCDQSGKCSECKPGYLNTQRQCTCTTDICDDLIDCKSCTNTSYFANGNYCCLCNLDNCGQCKNCNSQCVAKECDSSSGRCLKGCSHGTWNDTCEKMCHTECLFCNQSNGSCLQCKNNAKYGPDCRLNCSTNCKDSMCDISGNCTYGCILNMYGKQCENICEKYCTPKDNKTLCSDKTGMCLYGCDTSSGGMFCTNVAEEQTSSTAEFGGGIGGGIVAVAVIVVIGLIVLRRRRVNMSNRSKTPEREPENLSALYATVNERRASRWKNANEDSDNSHSVTFIENPNYQSPPPKRSVKERTPIFLEDNIEIDSFSNAIIAEYYDIADEDDAAAREIAVKLEENGGVYYNNANEVSKFKIHVADLPEYVQNLSSKNTEEEFQKIPYGLVKAYAISQTKLNMNKNRYRGIYPYDDTRVLVRGGETDYINASYIDGFRKRNAYIATLGPTAKQLGDFGQFWRIVWQQEVEKIVMVTDLVEGKKTKCEQYWPDQYQSKLYGDIEVVCKVEKLYADFIWRHITVSKFTSWPDKDIPDDVKSLIEFRQGVNALPSTFDGPVVVHCRFDIKLWF</sequence>
<keyword evidence="7" id="KW-0812">Transmembrane</keyword>
<dbReference type="PROSITE" id="PS50055">
    <property type="entry name" value="TYR_PHOSPHATASE_PTP"/>
    <property type="match status" value="1"/>
</dbReference>
<evidence type="ECO:0000256" key="8">
    <source>
        <dbReference type="SAM" id="SignalP"/>
    </source>
</evidence>
<proteinExistence type="inferred from homology"/>
<evidence type="ECO:0000256" key="3">
    <source>
        <dbReference type="ARBA" id="ARBA00022801"/>
    </source>
</evidence>
<dbReference type="InterPro" id="IPR002049">
    <property type="entry name" value="LE_dom"/>
</dbReference>
<dbReference type="Pfam" id="PF00102">
    <property type="entry name" value="Y_phosphatase"/>
    <property type="match status" value="1"/>
</dbReference>
<gene>
    <name evidence="11" type="ORF">MAR_030947</name>
</gene>
<keyword evidence="4" id="KW-0904">Protein phosphatase</keyword>
<evidence type="ECO:0000256" key="5">
    <source>
        <dbReference type="PROSITE-ProRule" id="PRU00076"/>
    </source>
</evidence>
<evidence type="ECO:0000313" key="11">
    <source>
        <dbReference type="EMBL" id="WAR16353.1"/>
    </source>
</evidence>
<dbReference type="PROSITE" id="PS50026">
    <property type="entry name" value="EGF_3"/>
    <property type="match status" value="1"/>
</dbReference>
<evidence type="ECO:0000256" key="7">
    <source>
        <dbReference type="SAM" id="Phobius"/>
    </source>
</evidence>
<dbReference type="InterPro" id="IPR029021">
    <property type="entry name" value="Prot-tyrosine_phosphatase-like"/>
</dbReference>
<evidence type="ECO:0000259" key="10">
    <source>
        <dbReference type="PROSITE" id="PS50055"/>
    </source>
</evidence>
<keyword evidence="5" id="KW-0245">EGF-like domain</keyword>
<dbReference type="Gene3D" id="3.90.190.10">
    <property type="entry name" value="Protein tyrosine phosphatase superfamily"/>
    <property type="match status" value="1"/>
</dbReference>
<dbReference type="PANTHER" id="PTHR19134:SF562">
    <property type="entry name" value="PROTEIN-TYROSINE-PHOSPHATASE"/>
    <property type="match status" value="1"/>
</dbReference>
<dbReference type="SUPFAM" id="SSF57184">
    <property type="entry name" value="Growth factor receptor domain"/>
    <property type="match status" value="1"/>
</dbReference>
<dbReference type="SUPFAM" id="SSF52799">
    <property type="entry name" value="(Phosphotyrosine protein) phosphatases II"/>
    <property type="match status" value="1"/>
</dbReference>
<accession>A0ABY7F2D8</accession>
<keyword evidence="12" id="KW-1185">Reference proteome</keyword>
<protein>
    <recommendedName>
        <fullName evidence="2">protein-tyrosine-phosphatase</fullName>
        <ecNumber evidence="2">3.1.3.48</ecNumber>
    </recommendedName>
</protein>
<evidence type="ECO:0000313" key="12">
    <source>
        <dbReference type="Proteomes" id="UP001164746"/>
    </source>
</evidence>
<dbReference type="PANTHER" id="PTHR19134">
    <property type="entry name" value="RECEPTOR-TYPE TYROSINE-PROTEIN PHOSPHATASE"/>
    <property type="match status" value="1"/>
</dbReference>
<dbReference type="PRINTS" id="PR00700">
    <property type="entry name" value="PRTYPHPHTASE"/>
</dbReference>
<evidence type="ECO:0000259" key="9">
    <source>
        <dbReference type="PROSITE" id="PS50026"/>
    </source>
</evidence>
<reference evidence="11" key="1">
    <citation type="submission" date="2022-11" db="EMBL/GenBank/DDBJ databases">
        <title>Centuries of genome instability and evolution in soft-shell clam transmissible cancer (bioRxiv).</title>
        <authorList>
            <person name="Hart S.F.M."/>
            <person name="Yonemitsu M.A."/>
            <person name="Giersch R.M."/>
            <person name="Beal B.F."/>
            <person name="Arriagada G."/>
            <person name="Davis B.W."/>
            <person name="Ostrander E.A."/>
            <person name="Goff S.P."/>
            <person name="Metzger M.J."/>
        </authorList>
    </citation>
    <scope>NUCLEOTIDE SEQUENCE</scope>
    <source>
        <strain evidence="11">MELC-2E11</strain>
        <tissue evidence="11">Siphon/mantle</tissue>
    </source>
</reference>
<comment type="similarity">
    <text evidence="1">Belongs to the protein-tyrosine phosphatase family.</text>
</comment>
<feature type="chain" id="PRO_5045150821" description="protein-tyrosine-phosphatase" evidence="8">
    <location>
        <begin position="24"/>
        <end position="1059"/>
    </location>
</feature>
<feature type="signal peptide" evidence="8">
    <location>
        <begin position="1"/>
        <end position="23"/>
    </location>
</feature>
<dbReference type="SMART" id="SM00194">
    <property type="entry name" value="PTPc"/>
    <property type="match status" value="1"/>
</dbReference>
<feature type="transmembrane region" description="Helical" evidence="7">
    <location>
        <begin position="701"/>
        <end position="723"/>
    </location>
</feature>
<dbReference type="PROSITE" id="PS01248">
    <property type="entry name" value="EGF_LAM_1"/>
    <property type="match status" value="1"/>
</dbReference>
<feature type="domain" description="Tyrosine-protein phosphatase" evidence="10">
    <location>
        <begin position="868"/>
        <end position="1051"/>
    </location>
</feature>
<dbReference type="CDD" id="cd00055">
    <property type="entry name" value="EGF_Lam"/>
    <property type="match status" value="1"/>
</dbReference>
<dbReference type="InterPro" id="IPR000242">
    <property type="entry name" value="PTP_cat"/>
</dbReference>
<name>A0ABY7F2D8_MYAAR</name>
<keyword evidence="5" id="KW-1015">Disulfide bond</keyword>
<evidence type="ECO:0000256" key="1">
    <source>
        <dbReference type="ARBA" id="ARBA00009580"/>
    </source>
</evidence>
<feature type="region of interest" description="Disordered" evidence="6">
    <location>
        <begin position="759"/>
        <end position="789"/>
    </location>
</feature>
<evidence type="ECO:0000256" key="2">
    <source>
        <dbReference type="ARBA" id="ARBA00013064"/>
    </source>
</evidence>
<dbReference type="SMART" id="SM00181">
    <property type="entry name" value="EGF"/>
    <property type="match status" value="6"/>
</dbReference>
<dbReference type="InterPro" id="IPR050348">
    <property type="entry name" value="Protein-Tyr_Phosphatase"/>
</dbReference>
<dbReference type="EC" id="3.1.3.48" evidence="2"/>
<keyword evidence="7" id="KW-1133">Transmembrane helix</keyword>
<keyword evidence="8" id="KW-0732">Signal</keyword>
<organism evidence="11 12">
    <name type="scientific">Mya arenaria</name>
    <name type="common">Soft-shell clam</name>
    <dbReference type="NCBI Taxonomy" id="6604"/>
    <lineage>
        <taxon>Eukaryota</taxon>
        <taxon>Metazoa</taxon>
        <taxon>Spiralia</taxon>
        <taxon>Lophotrochozoa</taxon>
        <taxon>Mollusca</taxon>
        <taxon>Bivalvia</taxon>
        <taxon>Autobranchia</taxon>
        <taxon>Heteroconchia</taxon>
        <taxon>Euheterodonta</taxon>
        <taxon>Imparidentia</taxon>
        <taxon>Neoheterodontei</taxon>
        <taxon>Myida</taxon>
        <taxon>Myoidea</taxon>
        <taxon>Myidae</taxon>
        <taxon>Mya</taxon>
    </lineage>
</organism>
<dbReference type="PROSITE" id="PS00022">
    <property type="entry name" value="EGF_1"/>
    <property type="match status" value="2"/>
</dbReference>
<feature type="disulfide bond" evidence="5">
    <location>
        <begin position="326"/>
        <end position="335"/>
    </location>
</feature>
<evidence type="ECO:0000256" key="4">
    <source>
        <dbReference type="ARBA" id="ARBA00022912"/>
    </source>
</evidence>
<evidence type="ECO:0000256" key="6">
    <source>
        <dbReference type="SAM" id="MobiDB-lite"/>
    </source>
</evidence>
<dbReference type="InterPro" id="IPR000742">
    <property type="entry name" value="EGF"/>
</dbReference>
<feature type="compositionally biased region" description="Polar residues" evidence="6">
    <location>
        <begin position="769"/>
        <end position="780"/>
    </location>
</feature>
<feature type="domain" description="EGF-like" evidence="9">
    <location>
        <begin position="301"/>
        <end position="336"/>
    </location>
</feature>
<feature type="non-terminal residue" evidence="11">
    <location>
        <position position="1"/>
    </location>
</feature>
<dbReference type="CDD" id="cd00047">
    <property type="entry name" value="PTPc"/>
    <property type="match status" value="1"/>
</dbReference>
<dbReference type="SMART" id="SM00180">
    <property type="entry name" value="EGF_Lam"/>
    <property type="match status" value="2"/>
</dbReference>
<dbReference type="EMBL" id="CP111021">
    <property type="protein sequence ID" value="WAR16353.1"/>
    <property type="molecule type" value="Genomic_DNA"/>
</dbReference>
<dbReference type="Gene3D" id="2.170.300.10">
    <property type="entry name" value="Tie2 ligand-binding domain superfamily"/>
    <property type="match status" value="1"/>
</dbReference>
<keyword evidence="7" id="KW-0472">Membrane</keyword>
<dbReference type="InterPro" id="IPR009030">
    <property type="entry name" value="Growth_fac_rcpt_cys_sf"/>
</dbReference>